<dbReference type="InterPro" id="IPR025698">
    <property type="entry name" value="2TM_dom"/>
</dbReference>
<dbReference type="RefSeq" id="WP_184856584.1">
    <property type="nucleotide sequence ID" value="NZ_JACHLK010000003.1"/>
</dbReference>
<dbReference type="Proteomes" id="UP000575083">
    <property type="component" value="Unassembled WGS sequence"/>
</dbReference>
<evidence type="ECO:0000259" key="2">
    <source>
        <dbReference type="Pfam" id="PF13239"/>
    </source>
</evidence>
<evidence type="ECO:0000256" key="1">
    <source>
        <dbReference type="SAM" id="Phobius"/>
    </source>
</evidence>
<evidence type="ECO:0000313" key="4">
    <source>
        <dbReference type="Proteomes" id="UP000575083"/>
    </source>
</evidence>
<feature type="domain" description="2TM" evidence="2">
    <location>
        <begin position="16"/>
        <end position="86"/>
    </location>
</feature>
<sequence length="98" mass="10981">MSRRYPLSNDPIENLARRRAGAKLGWLIHATVYVLVNLLLVSLSLSSGRHWAVFPAAGWGIGLLVHGMVVYFIAGGSNWHERMVQSERDRIAQNNNRA</sequence>
<accession>A0A7X0PCS4</accession>
<gene>
    <name evidence="3" type="ORF">HNP48_001813</name>
</gene>
<dbReference type="AlphaFoldDB" id="A0A7X0PCS4"/>
<reference evidence="3 4" key="1">
    <citation type="submission" date="2020-08" db="EMBL/GenBank/DDBJ databases">
        <title>Functional genomics of gut bacteria from endangered species of beetles.</title>
        <authorList>
            <person name="Carlos-Shanley C."/>
        </authorList>
    </citation>
    <scope>NUCLEOTIDE SEQUENCE [LARGE SCALE GENOMIC DNA]</scope>
    <source>
        <strain evidence="3 4">S00198</strain>
    </source>
</reference>
<evidence type="ECO:0000313" key="3">
    <source>
        <dbReference type="EMBL" id="MBB6559146.1"/>
    </source>
</evidence>
<comment type="caution">
    <text evidence="3">The sequence shown here is derived from an EMBL/GenBank/DDBJ whole genome shotgun (WGS) entry which is preliminary data.</text>
</comment>
<keyword evidence="1" id="KW-0472">Membrane</keyword>
<proteinExistence type="predicted"/>
<keyword evidence="1" id="KW-1133">Transmembrane helix</keyword>
<organism evidence="3 4">
    <name type="scientific">Acidovorax soli</name>
    <dbReference type="NCBI Taxonomy" id="592050"/>
    <lineage>
        <taxon>Bacteria</taxon>
        <taxon>Pseudomonadati</taxon>
        <taxon>Pseudomonadota</taxon>
        <taxon>Betaproteobacteria</taxon>
        <taxon>Burkholderiales</taxon>
        <taxon>Comamonadaceae</taxon>
        <taxon>Acidovorax</taxon>
    </lineage>
</organism>
<feature type="transmembrane region" description="Helical" evidence="1">
    <location>
        <begin position="51"/>
        <end position="74"/>
    </location>
</feature>
<keyword evidence="1" id="KW-0812">Transmembrane</keyword>
<name>A0A7X0PCS4_9BURK</name>
<dbReference type="Pfam" id="PF13239">
    <property type="entry name" value="2TM"/>
    <property type="match status" value="1"/>
</dbReference>
<dbReference type="EMBL" id="JACHLK010000003">
    <property type="protein sequence ID" value="MBB6559146.1"/>
    <property type="molecule type" value="Genomic_DNA"/>
</dbReference>
<keyword evidence="4" id="KW-1185">Reference proteome</keyword>
<protein>
    <recommendedName>
        <fullName evidence="2">2TM domain-containing protein</fullName>
    </recommendedName>
</protein>
<feature type="transmembrane region" description="Helical" evidence="1">
    <location>
        <begin position="24"/>
        <end position="45"/>
    </location>
</feature>